<proteinExistence type="predicted"/>
<reference evidence="2 3" key="1">
    <citation type="submission" date="2019-12" db="EMBL/GenBank/DDBJ databases">
        <authorList>
            <person name="Huq M.A."/>
        </authorList>
    </citation>
    <scope>NUCLEOTIDE SEQUENCE [LARGE SCALE GENOMIC DNA]</scope>
    <source>
        <strain evidence="2 3">MAH-18</strain>
    </source>
</reference>
<keyword evidence="1" id="KW-1133">Transmembrane helix</keyword>
<keyword evidence="3" id="KW-1185">Reference proteome</keyword>
<gene>
    <name evidence="2" type="ORF">GON03_06850</name>
</gene>
<name>A0A6L6XTC3_9ACTN</name>
<accession>A0A6L6XTC3</accession>
<evidence type="ECO:0000256" key="1">
    <source>
        <dbReference type="SAM" id="Phobius"/>
    </source>
</evidence>
<evidence type="ECO:0000313" key="3">
    <source>
        <dbReference type="Proteomes" id="UP000473525"/>
    </source>
</evidence>
<keyword evidence="1" id="KW-0812">Transmembrane</keyword>
<comment type="caution">
    <text evidence="2">The sequence shown here is derived from an EMBL/GenBank/DDBJ whole genome shotgun (WGS) entry which is preliminary data.</text>
</comment>
<dbReference type="InterPro" id="IPR046291">
    <property type="entry name" value="DUF6328"/>
</dbReference>
<evidence type="ECO:0000313" key="2">
    <source>
        <dbReference type="EMBL" id="MVQ48895.1"/>
    </source>
</evidence>
<dbReference type="Proteomes" id="UP000473525">
    <property type="component" value="Unassembled WGS sequence"/>
</dbReference>
<dbReference type="AlphaFoldDB" id="A0A6L6XTC3"/>
<organism evidence="2 3">
    <name type="scientific">Nocardioides agri</name>
    <dbReference type="NCBI Taxonomy" id="2682843"/>
    <lineage>
        <taxon>Bacteria</taxon>
        <taxon>Bacillati</taxon>
        <taxon>Actinomycetota</taxon>
        <taxon>Actinomycetes</taxon>
        <taxon>Propionibacteriales</taxon>
        <taxon>Nocardioidaceae</taxon>
        <taxon>Nocardioides</taxon>
    </lineage>
</organism>
<protein>
    <submittedName>
        <fullName evidence="2">Sodium:proton antiporter</fullName>
    </submittedName>
</protein>
<feature type="transmembrane region" description="Helical" evidence="1">
    <location>
        <begin position="55"/>
        <end position="78"/>
    </location>
</feature>
<dbReference type="Pfam" id="PF19853">
    <property type="entry name" value="DUF6328"/>
    <property type="match status" value="1"/>
</dbReference>
<feature type="transmembrane region" description="Helical" evidence="1">
    <location>
        <begin position="124"/>
        <end position="145"/>
    </location>
</feature>
<dbReference type="EMBL" id="WSEK01000004">
    <property type="protein sequence ID" value="MVQ48895.1"/>
    <property type="molecule type" value="Genomic_DNA"/>
</dbReference>
<sequence length="154" mass="17015">MNDGRDESAEERLDRKFEDLLQELRVMQTGAQLTAGFLLTLPFQQKFQELDDFQVVLYLGLVLLAALTTALVMGPVAIHRHLSGEHVKERVVESAHRLVYGVIACISLLVTGMVLLIWDVVADRTWAAIASGSIAVVLLVLLVLLPRRLDDGAL</sequence>
<feature type="transmembrane region" description="Helical" evidence="1">
    <location>
        <begin position="98"/>
        <end position="118"/>
    </location>
</feature>
<dbReference type="RefSeq" id="WP_157341301.1">
    <property type="nucleotide sequence ID" value="NZ_WSEK01000004.1"/>
</dbReference>
<keyword evidence="1" id="KW-0472">Membrane</keyword>